<gene>
    <name evidence="2" type="ORF">SIID45300_01047</name>
</gene>
<protein>
    <submittedName>
        <fullName evidence="2">Uncharacterized protein</fullName>
    </submittedName>
</protein>
<evidence type="ECO:0000256" key="1">
    <source>
        <dbReference type="SAM" id="MobiDB-lite"/>
    </source>
</evidence>
<keyword evidence="3" id="KW-1185">Reference proteome</keyword>
<evidence type="ECO:0000313" key="3">
    <source>
        <dbReference type="Proteomes" id="UP001628193"/>
    </source>
</evidence>
<dbReference type="RefSeq" id="WP_420904457.1">
    <property type="nucleotide sequence ID" value="NZ_BAAFGK010000004.1"/>
</dbReference>
<reference evidence="2 3" key="1">
    <citation type="submission" date="2024-05" db="EMBL/GenBank/DDBJ databases">
        <authorList>
            <consortium name="Candidatus Magnetaquicoccaceae bacterium FCR-1 genome sequencing consortium"/>
            <person name="Shimoshige H."/>
            <person name="Shimamura S."/>
            <person name="Taoka A."/>
            <person name="Kobayashi H."/>
            <person name="Maekawa T."/>
        </authorList>
    </citation>
    <scope>NUCLEOTIDE SEQUENCE [LARGE SCALE GENOMIC DNA]</scope>
    <source>
        <strain evidence="2 3">FCR-1</strain>
    </source>
</reference>
<comment type="caution">
    <text evidence="2">The sequence shown here is derived from an EMBL/GenBank/DDBJ whole genome shotgun (WGS) entry which is preliminary data.</text>
</comment>
<dbReference type="EMBL" id="BAAFGK010000004">
    <property type="protein sequence ID" value="GAB0056736.1"/>
    <property type="molecule type" value="Genomic_DNA"/>
</dbReference>
<dbReference type="Proteomes" id="UP001628193">
    <property type="component" value="Unassembled WGS sequence"/>
</dbReference>
<organism evidence="2 3">
    <name type="scientific">Candidatus Magnetaquiglobus chichijimensis</name>
    <dbReference type="NCBI Taxonomy" id="3141448"/>
    <lineage>
        <taxon>Bacteria</taxon>
        <taxon>Pseudomonadati</taxon>
        <taxon>Pseudomonadota</taxon>
        <taxon>Magnetococcia</taxon>
        <taxon>Magnetococcales</taxon>
        <taxon>Candidatus Magnetaquicoccaceae</taxon>
        <taxon>Candidatus Magnetaquiglobus</taxon>
    </lineage>
</organism>
<evidence type="ECO:0000313" key="2">
    <source>
        <dbReference type="EMBL" id="GAB0056736.1"/>
    </source>
</evidence>
<name>A0ABQ0C782_9PROT</name>
<feature type="region of interest" description="Disordered" evidence="1">
    <location>
        <begin position="1"/>
        <end position="26"/>
    </location>
</feature>
<reference evidence="2 3" key="2">
    <citation type="submission" date="2024-09" db="EMBL/GenBank/DDBJ databases">
        <title>Draft genome sequence of Candidatus Magnetaquicoccaceae bacterium FCR-1.</title>
        <authorList>
            <person name="Shimoshige H."/>
            <person name="Shimamura S."/>
            <person name="Taoka A."/>
            <person name="Kobayashi H."/>
            <person name="Maekawa T."/>
        </authorList>
    </citation>
    <scope>NUCLEOTIDE SEQUENCE [LARGE SCALE GENOMIC DNA]</scope>
    <source>
        <strain evidence="2 3">FCR-1</strain>
    </source>
</reference>
<accession>A0ABQ0C782</accession>
<sequence length="328" mass="36907">MSQNTTPTRRGRPPATPVEATPELQTPNLPVLAQAVNELAGAEAVIMDSYEVIKQIGRIEAFEFTKHVSDVALAQTFERIKNSKKYKGLPYIDRDGNTKHVSDLEEFCEVFLGRTARRVQQLSQNLNLLGSELYERAEVIGFKSRDYAALKALPEADQEVIKTAMQAEDREQVLDLLQEMAARHQRDKEAAAQIKTQLENTLKAKDQVLASRHQTIDTLQQEIAKRDAITPDAKERQRLEKEAALLSKLRYASEALFGRIAHFSQTIADLQGACESESMRHAVESTVSWLFQNIHEIALQHNLPVDFQRLVHPPWMDTDAGSEPEALG</sequence>
<proteinExistence type="predicted"/>